<gene>
    <name evidence="10" type="ORF">A8L58_15510</name>
    <name evidence="9" type="ORF">AXH35_14050</name>
</gene>
<feature type="transmembrane region" description="Helical" evidence="8">
    <location>
        <begin position="248"/>
        <end position="266"/>
    </location>
</feature>
<evidence type="ECO:0000313" key="12">
    <source>
        <dbReference type="Proteomes" id="UP000178666"/>
    </source>
</evidence>
<evidence type="ECO:0000256" key="8">
    <source>
        <dbReference type="SAM" id="Phobius"/>
    </source>
</evidence>
<dbReference type="PANTHER" id="PTHR42709:SF6">
    <property type="entry name" value="UNDECAPRENYL PHOSPHATE TRANSPORTER A"/>
    <property type="match status" value="1"/>
</dbReference>
<keyword evidence="4 8" id="KW-0812">Transmembrane</keyword>
<comment type="subcellular location">
    <subcellularLocation>
        <location evidence="1">Cell membrane</location>
        <topology evidence="1">Multi-pass membrane protein</topology>
    </subcellularLocation>
</comment>
<keyword evidence="6 8" id="KW-0472">Membrane</keyword>
<evidence type="ECO:0000256" key="4">
    <source>
        <dbReference type="ARBA" id="ARBA00022692"/>
    </source>
</evidence>
<dbReference type="AlphaFoldDB" id="A0AAC9AP11"/>
<evidence type="ECO:0000313" key="11">
    <source>
        <dbReference type="Proteomes" id="UP000075221"/>
    </source>
</evidence>
<evidence type="ECO:0000256" key="3">
    <source>
        <dbReference type="ARBA" id="ARBA00022475"/>
    </source>
</evidence>
<feature type="region of interest" description="Disordered" evidence="7">
    <location>
        <begin position="1"/>
        <end position="57"/>
    </location>
</feature>
<evidence type="ECO:0000313" key="9">
    <source>
        <dbReference type="EMBL" id="AMS06400.1"/>
    </source>
</evidence>
<evidence type="ECO:0000256" key="7">
    <source>
        <dbReference type="SAM" id="MobiDB-lite"/>
    </source>
</evidence>
<comment type="similarity">
    <text evidence="2">Belongs to the DedA family.</text>
</comment>
<feature type="transmembrane region" description="Helical" evidence="8">
    <location>
        <begin position="66"/>
        <end position="85"/>
    </location>
</feature>
<reference evidence="9 11" key="2">
    <citation type="submission" date="2016-02" db="EMBL/GenBank/DDBJ databases">
        <title>Complete Genome Sequence of Propionibacterium acidipropionici ATCC 55737.</title>
        <authorList>
            <person name="Luna Flores C.H."/>
            <person name="Nielsen L.K."/>
            <person name="Marcellin E."/>
        </authorList>
    </citation>
    <scope>NUCLEOTIDE SEQUENCE [LARGE SCALE GENOMIC DNA]</scope>
    <source>
        <strain evidence="9 11">ATCC 55737</strain>
    </source>
</reference>
<dbReference type="PANTHER" id="PTHR42709">
    <property type="entry name" value="ALKALINE PHOSPHATASE LIKE PROTEIN"/>
    <property type="match status" value="1"/>
</dbReference>
<dbReference type="EMBL" id="CP014352">
    <property type="protein sequence ID" value="AMS06400.1"/>
    <property type="molecule type" value="Genomic_DNA"/>
</dbReference>
<organism evidence="9 11">
    <name type="scientific">Acidipropionibacterium acidipropionici</name>
    <dbReference type="NCBI Taxonomy" id="1748"/>
    <lineage>
        <taxon>Bacteria</taxon>
        <taxon>Bacillati</taxon>
        <taxon>Actinomycetota</taxon>
        <taxon>Actinomycetes</taxon>
        <taxon>Propionibacteriales</taxon>
        <taxon>Propionibacteriaceae</taxon>
        <taxon>Acidipropionibacterium</taxon>
    </lineage>
</organism>
<evidence type="ECO:0000256" key="5">
    <source>
        <dbReference type="ARBA" id="ARBA00022989"/>
    </source>
</evidence>
<evidence type="ECO:0000256" key="1">
    <source>
        <dbReference type="ARBA" id="ARBA00004651"/>
    </source>
</evidence>
<reference evidence="10 12" key="1">
    <citation type="journal article" date="2016" name="Plant Dis.">
        <title>Improved production of propionic acid using genome shuffling.</title>
        <authorList>
            <person name="Luna-Flores C.H."/>
            <person name="Palfreyman R.W."/>
            <person name="Kromer J.O."/>
            <person name="Nielsen L.K."/>
            <person name="Marcellin E."/>
        </authorList>
    </citation>
    <scope>NUCLEOTIDE SEQUENCE [LARGE SCALE GENOMIC DNA]</scope>
    <source>
        <strain evidence="10 12">F3E8</strain>
    </source>
</reference>
<sequence length="276" mass="30080">MARPSDAQSPASSEASGGTADDPQDAAMTDSGAPGDGQEPRRPGAEEKTPWWQDEGMPWHSKPGKADYWCLGWIGFLGIFSLAMLPLKGWLLGLDPPVMMGISGSRIGAAATGALAEAGKAPFWWAWLLLGSVMSIKLDWVYWWAGKLWGRGIIEVWAGSSARARKRYDRAERWAGKLGWLGIIVAYVPIPLPIMPVVFVLTGASRMPLKWFLALDFIAATLWNGGFIAAGWLIGAPIVDVLHQYNKIVSYVTVALCLIVIVPIFFRSSKKDAPKK</sequence>
<feature type="compositionally biased region" description="Polar residues" evidence="7">
    <location>
        <begin position="1"/>
        <end position="16"/>
    </location>
</feature>
<evidence type="ECO:0008006" key="13">
    <source>
        <dbReference type="Google" id="ProtNLM"/>
    </source>
</evidence>
<keyword evidence="12" id="KW-1185">Reference proteome</keyword>
<dbReference type="InterPro" id="IPR051311">
    <property type="entry name" value="DedA_domain"/>
</dbReference>
<keyword evidence="5 8" id="KW-1133">Transmembrane helix</keyword>
<evidence type="ECO:0000313" key="10">
    <source>
        <dbReference type="EMBL" id="AOZ47851.1"/>
    </source>
</evidence>
<keyword evidence="3" id="KW-1003">Cell membrane</keyword>
<feature type="transmembrane region" description="Helical" evidence="8">
    <location>
        <begin position="178"/>
        <end position="201"/>
    </location>
</feature>
<name>A0AAC9AP11_9ACTN</name>
<feature type="transmembrane region" description="Helical" evidence="8">
    <location>
        <begin position="123"/>
        <end position="145"/>
    </location>
</feature>
<dbReference type="Proteomes" id="UP000075221">
    <property type="component" value="Chromosome"/>
</dbReference>
<proteinExistence type="inferred from homology"/>
<feature type="compositionally biased region" description="Basic and acidic residues" evidence="7">
    <location>
        <begin position="38"/>
        <end position="49"/>
    </location>
</feature>
<evidence type="ECO:0000256" key="6">
    <source>
        <dbReference type="ARBA" id="ARBA00023136"/>
    </source>
</evidence>
<dbReference type="RefSeq" id="WP_062820248.1">
    <property type="nucleotide sequence ID" value="NZ_CP014352.1"/>
</dbReference>
<dbReference type="Proteomes" id="UP000178666">
    <property type="component" value="Chromosome"/>
</dbReference>
<feature type="transmembrane region" description="Helical" evidence="8">
    <location>
        <begin position="213"/>
        <end position="236"/>
    </location>
</feature>
<evidence type="ECO:0000256" key="2">
    <source>
        <dbReference type="ARBA" id="ARBA00010792"/>
    </source>
</evidence>
<protein>
    <recommendedName>
        <fullName evidence="13">DedA family protein</fullName>
    </recommendedName>
</protein>
<dbReference type="GO" id="GO:0005886">
    <property type="term" value="C:plasma membrane"/>
    <property type="evidence" value="ECO:0007669"/>
    <property type="project" value="UniProtKB-SubCell"/>
</dbReference>
<accession>A0AAC9AP11</accession>
<dbReference type="EMBL" id="CP015970">
    <property type="protein sequence ID" value="AOZ47851.1"/>
    <property type="molecule type" value="Genomic_DNA"/>
</dbReference>